<feature type="region of interest" description="Disordered" evidence="6">
    <location>
        <begin position="171"/>
        <end position="191"/>
    </location>
</feature>
<dbReference type="PROSITE" id="PS00137">
    <property type="entry name" value="SUBTILASE_HIS"/>
    <property type="match status" value="1"/>
</dbReference>
<dbReference type="InterPro" id="IPR013320">
    <property type="entry name" value="ConA-like_dom_sf"/>
</dbReference>
<reference evidence="10 11" key="1">
    <citation type="submission" date="2023-08" db="EMBL/GenBank/DDBJ databases">
        <title>Genome sequence of Thermaerobacter compostii strain Ins1, a spore-forming filamentous bacterium isolated from a deep geothermal reservoir.</title>
        <authorList>
            <person name="Bregnard D."/>
            <person name="Gonzalez D."/>
            <person name="Junier P."/>
        </authorList>
    </citation>
    <scope>NUCLEOTIDE SEQUENCE [LARGE SCALE GENOMIC DNA]</scope>
    <source>
        <strain evidence="10 11">Ins1</strain>
    </source>
</reference>
<dbReference type="InterPro" id="IPR050131">
    <property type="entry name" value="Peptidase_S8_subtilisin-like"/>
</dbReference>
<feature type="compositionally biased region" description="Low complexity" evidence="6">
    <location>
        <begin position="1055"/>
        <end position="1064"/>
    </location>
</feature>
<comment type="similarity">
    <text evidence="1 5">Belongs to the peptidase S8 family.</text>
</comment>
<dbReference type="InterPro" id="IPR000998">
    <property type="entry name" value="MAM_dom"/>
</dbReference>
<dbReference type="PROSITE" id="PS50060">
    <property type="entry name" value="MAM_2"/>
    <property type="match status" value="1"/>
</dbReference>
<dbReference type="Pfam" id="PF20773">
    <property type="entry name" value="InhA-like_MAM"/>
    <property type="match status" value="2"/>
</dbReference>
<dbReference type="SUPFAM" id="SSF49464">
    <property type="entry name" value="Carboxypeptidase regulatory domain-like"/>
    <property type="match status" value="2"/>
</dbReference>
<keyword evidence="3 5" id="KW-0378">Hydrolase</keyword>
<name>A0ABZ0QME2_9FIRM</name>
<gene>
    <name evidence="10" type="ORF">Q5761_09800</name>
</gene>
<feature type="signal peptide" evidence="7">
    <location>
        <begin position="1"/>
        <end position="21"/>
    </location>
</feature>
<evidence type="ECO:0000259" key="9">
    <source>
        <dbReference type="PROSITE" id="PS50853"/>
    </source>
</evidence>
<feature type="domain" description="Fibronectin type-III" evidence="9">
    <location>
        <begin position="793"/>
        <end position="885"/>
    </location>
</feature>
<evidence type="ECO:0000313" key="11">
    <source>
        <dbReference type="Proteomes" id="UP001304683"/>
    </source>
</evidence>
<organism evidence="10 11">
    <name type="scientific">Thermaerobacter composti</name>
    <dbReference type="NCBI Taxonomy" id="554949"/>
    <lineage>
        <taxon>Bacteria</taxon>
        <taxon>Bacillati</taxon>
        <taxon>Bacillota</taxon>
        <taxon>Clostridia</taxon>
        <taxon>Eubacteriales</taxon>
        <taxon>Clostridiales Family XVII. Incertae Sedis</taxon>
        <taxon>Thermaerobacter</taxon>
    </lineage>
</organism>
<evidence type="ECO:0000256" key="3">
    <source>
        <dbReference type="ARBA" id="ARBA00022801"/>
    </source>
</evidence>
<accession>A0ABZ0QME2</accession>
<evidence type="ECO:0000259" key="8">
    <source>
        <dbReference type="PROSITE" id="PS50060"/>
    </source>
</evidence>
<dbReference type="InterPro" id="IPR000209">
    <property type="entry name" value="Peptidase_S8/S53_dom"/>
</dbReference>
<dbReference type="InterPro" id="IPR013783">
    <property type="entry name" value="Ig-like_fold"/>
</dbReference>
<evidence type="ECO:0000313" key="10">
    <source>
        <dbReference type="EMBL" id="WPD18644.1"/>
    </source>
</evidence>
<dbReference type="InterPro" id="IPR023828">
    <property type="entry name" value="Peptidase_S8_Ser-AS"/>
</dbReference>
<dbReference type="Proteomes" id="UP001304683">
    <property type="component" value="Chromosome"/>
</dbReference>
<dbReference type="InterPro" id="IPR036116">
    <property type="entry name" value="FN3_sf"/>
</dbReference>
<evidence type="ECO:0000256" key="1">
    <source>
        <dbReference type="ARBA" id="ARBA00011073"/>
    </source>
</evidence>
<dbReference type="InterPro" id="IPR033857">
    <property type="entry name" value="Bacillopeptidase_F"/>
</dbReference>
<dbReference type="CDD" id="cd07481">
    <property type="entry name" value="Peptidases_S8_BacillopeptidaseF-like"/>
    <property type="match status" value="1"/>
</dbReference>
<dbReference type="Gene3D" id="2.60.120.260">
    <property type="entry name" value="Galactose-binding domain-like"/>
    <property type="match status" value="1"/>
</dbReference>
<dbReference type="Pfam" id="PF09136">
    <property type="entry name" value="Glucodextran_B"/>
    <property type="match status" value="1"/>
</dbReference>
<feature type="active site" description="Charge relay system" evidence="5">
    <location>
        <position position="441"/>
    </location>
</feature>
<dbReference type="PROSITE" id="PS00138">
    <property type="entry name" value="SUBTILASE_SER"/>
    <property type="match status" value="1"/>
</dbReference>
<keyword evidence="2 5" id="KW-0645">Protease</keyword>
<proteinExistence type="inferred from homology"/>
<dbReference type="Gene3D" id="2.60.40.10">
    <property type="entry name" value="Immunoglobulins"/>
    <property type="match status" value="3"/>
</dbReference>
<dbReference type="SUPFAM" id="SSF52743">
    <property type="entry name" value="Subtilisin-like"/>
    <property type="match status" value="1"/>
</dbReference>
<dbReference type="SUPFAM" id="SSF49265">
    <property type="entry name" value="Fibronectin type III"/>
    <property type="match status" value="1"/>
</dbReference>
<evidence type="ECO:0000256" key="7">
    <source>
        <dbReference type="SAM" id="SignalP"/>
    </source>
</evidence>
<dbReference type="Pfam" id="PF13715">
    <property type="entry name" value="CarbopepD_reg_2"/>
    <property type="match status" value="1"/>
</dbReference>
<dbReference type="SUPFAM" id="SSF49899">
    <property type="entry name" value="Concanavalin A-like lectins/glucanases"/>
    <property type="match status" value="2"/>
</dbReference>
<evidence type="ECO:0000256" key="5">
    <source>
        <dbReference type="PROSITE-ProRule" id="PRU01240"/>
    </source>
</evidence>
<feature type="active site" description="Charge relay system" evidence="5">
    <location>
        <position position="268"/>
    </location>
</feature>
<feature type="compositionally biased region" description="Gly residues" evidence="6">
    <location>
        <begin position="1690"/>
        <end position="1701"/>
    </location>
</feature>
<feature type="region of interest" description="Disordered" evidence="6">
    <location>
        <begin position="1676"/>
        <end position="1701"/>
    </location>
</feature>
<feature type="domain" description="MAM" evidence="8">
    <location>
        <begin position="637"/>
        <end position="783"/>
    </location>
</feature>
<dbReference type="NCBIfam" id="NF038128">
    <property type="entry name" value="choice_anch_J"/>
    <property type="match status" value="2"/>
</dbReference>
<dbReference type="Gene3D" id="3.40.50.200">
    <property type="entry name" value="Peptidase S8/S53 domain"/>
    <property type="match status" value="1"/>
</dbReference>
<dbReference type="Gene3D" id="2.60.120.200">
    <property type="match status" value="1"/>
</dbReference>
<dbReference type="InterPro" id="IPR022398">
    <property type="entry name" value="Peptidase_S8_His-AS"/>
</dbReference>
<dbReference type="PANTHER" id="PTHR43806:SF67">
    <property type="entry name" value="EGF-LIKE DOMAIN-CONTAINING PROTEIN"/>
    <property type="match status" value="1"/>
</dbReference>
<feature type="chain" id="PRO_5045780965" evidence="7">
    <location>
        <begin position="22"/>
        <end position="1701"/>
    </location>
</feature>
<dbReference type="PROSITE" id="PS51892">
    <property type="entry name" value="SUBTILASE"/>
    <property type="match status" value="1"/>
</dbReference>
<dbReference type="Gene3D" id="2.60.40.1120">
    <property type="entry name" value="Carboxypeptidase-like, regulatory domain"/>
    <property type="match status" value="2"/>
</dbReference>
<dbReference type="PROSITE" id="PS50853">
    <property type="entry name" value="FN3"/>
    <property type="match status" value="1"/>
</dbReference>
<dbReference type="InterPro" id="IPR003961">
    <property type="entry name" value="FN3_dom"/>
</dbReference>
<dbReference type="InterPro" id="IPR036852">
    <property type="entry name" value="Peptidase_S8/S53_dom_sf"/>
</dbReference>
<evidence type="ECO:0000256" key="4">
    <source>
        <dbReference type="ARBA" id="ARBA00022825"/>
    </source>
</evidence>
<keyword evidence="4 5" id="KW-0720">Serine protease</keyword>
<evidence type="ECO:0000256" key="2">
    <source>
        <dbReference type="ARBA" id="ARBA00022670"/>
    </source>
</evidence>
<dbReference type="PRINTS" id="PR00723">
    <property type="entry name" value="SUBTILISIN"/>
</dbReference>
<dbReference type="PANTHER" id="PTHR43806">
    <property type="entry name" value="PEPTIDASE S8"/>
    <property type="match status" value="1"/>
</dbReference>
<dbReference type="RefSeq" id="WP_318750459.1">
    <property type="nucleotide sequence ID" value="NZ_CP132508.1"/>
</dbReference>
<feature type="region of interest" description="Disordered" evidence="6">
    <location>
        <begin position="1635"/>
        <end position="1657"/>
    </location>
</feature>
<dbReference type="EMBL" id="CP132508">
    <property type="protein sequence ID" value="WPD18644.1"/>
    <property type="molecule type" value="Genomic_DNA"/>
</dbReference>
<dbReference type="Pfam" id="PF00082">
    <property type="entry name" value="Peptidase_S8"/>
    <property type="match status" value="1"/>
</dbReference>
<evidence type="ECO:0000256" key="6">
    <source>
        <dbReference type="SAM" id="MobiDB-lite"/>
    </source>
</evidence>
<sequence>MAAFLAATLIVATGMQAVALAAGAGPGGPAVSLRESLTPAPVAKALQDKLDKGDPVRFLVKLSTQADVQAAARRGRDLARDRGYRSPDLIRLTVRQEVIRTLRETAKTSQARIAKALEDLKRQGHVQDYHPFWIVNGFAVTGAREAVEALARLPGVGRIDLDEQVHILGHPADGRTAGGKEANASQASSAGDVEWNVERVGAPGAWALGVDGTGTVVASIDTGVDGSHPALRTRYRGYDPDAPGSPRHEGNWFDAVNGRATPYDDNGHGTHVTGTMVGDDGAGHRIGVAPGARWIAAKAFTAGGTGASSDILEAAQWLLAPTDANGVPHPEWAPDVINNSWGGGPGMDEWFRPMVQAWRAAGIVPVFAAGNDGPGASTVAPPGNYPEALAVGATDANDALASFSSRGPSPYGEIKPEVAAPGVGVRSSVPGGGYAVYNGTSMAAPHVSGTAALLRSANAALSVEEIEALLTRTAVPRTDAQYPDHPNNGYGWGRIDAFAAVGELTRGRGVLTGRVVREGDDLEPPAIEHTPVTRAFQGLPVTITATVADNVGVARVDLFVRRSGEALYTRIPMAQSDGDHLRGTWTATVPGSLVMAPAAEYYLEAADGSGNQKTHGTADEPHTIAVSRGVPPGYFEDFESEPVGWTHGGTNDPWEWGRPTSGPGAAHSGENLFATDLDGDYPNDANAWLLMPPIDLTASAEGAVLRFMHWYDVETNYDFAEVYVSVDGANWTRAARFTGSSNGWVQGEVDLRPYAGRVAYLVFNLFTDGSVTRAGWYIDDVTVVAPDDTPPAAPSNLTAVPNAVAGIDLRWVAPTDADLDRFHVYHSTAPGGPYTLVADLPRTATTYNHFTAPGGVPSYYVVTAVDLWGNESAYSNEASATAPTNRVVFWDDMEGQDPGWSTGGTPEGLWERGTPTSGPGAAHSGANVWATNLEGNYPNNANAWLMTPAIDLTDHEHALLKFAHWYSLERNWDFGRVEVSTDGGQTWTELARYTSPGTGGSPVGWEQPTISLDAYAGRVIRLRFRLTSDGSVQYPGWYIDDVLVIAASAPADALEPPSQEEQPSPNKPRVEPPGPDLNLGERRDQAGQGVAGSIAALPVAATVTIVETGVSVRTDPATGSYTLRHPAGTWTAVAEAYGFYPAEATVTITRDGTTTQNFVLEPIPRGRIVGTVVDQRTQRPVQGARVWVVEDPAVAPATTDAEGRFQLDVLEGSYTLTVRHPDYHGADVRVDVSGDATQEVTVELKPFIGIGTELAYDDGTAENAWAYRDSGNGWAVQFSVPEGKAAKLLGARFMFWDASWPSPGGTSFRVEVYAADGPGGGPGTRLAGPIPATARRDGQWTDVDLSELGIDLEGDFFIAYIQDGAYPNVPGLATDENGPFHDRSWQLVGGQWAKTPRDEGNRMIRAVLALEVPPPVITEPADGTYTNRPDGTVTGRATTGTTVTLYNNGTEVGTVAVADGTFRIPVTLQDGENVLTARASTPDGTTDPSEPVRVYLDRAAPELTLETPTDGEKRNRPDLTVRGRAADNLALATVTVNGQPATVAGDGTFSARVLLDEGINEVVVTATDRAGNATTVVRTVSVDTIPPAIRDVEPATDVTLRPSQSLTIRFTSEPNLAKAGFVIVVDGSGSQVTGDPLVGTPMTETAPGVYEGTYTPPRGTRFSGGRIIVHAVDDHGNGAQAEAPGRVSVGPGGGKGGKGKK</sequence>
<feature type="region of interest" description="Disordered" evidence="6">
    <location>
        <begin position="1052"/>
        <end position="1085"/>
    </location>
</feature>
<keyword evidence="7" id="KW-0732">Signal</keyword>
<keyword evidence="11" id="KW-1185">Reference proteome</keyword>
<dbReference type="InterPro" id="IPR015500">
    <property type="entry name" value="Peptidase_S8_subtilisin-rel"/>
</dbReference>
<dbReference type="InterPro" id="IPR008969">
    <property type="entry name" value="CarboxyPept-like_regulatory"/>
</dbReference>
<feature type="active site" description="Charge relay system" evidence="5">
    <location>
        <position position="221"/>
    </location>
</feature>
<protein>
    <submittedName>
        <fullName evidence="10">S8 family serine peptidase</fullName>
    </submittedName>
</protein>